<dbReference type="AlphaFoldDB" id="A0A016WH66"/>
<gene>
    <name evidence="1" type="primary">Acey_s0683.g1496</name>
    <name evidence="1" type="ORF">Y032_0683g1496</name>
</gene>
<sequence>MRNDPLVAEAEKAKLLENNTETSVHDRRTNTRTLSFTSRKSGTDVTVSMDHNDQWCNITLYTFLSVYDVSHDSATIIHSQVSSAQMVVERSNKVDNSDTRK</sequence>
<evidence type="ECO:0000313" key="2">
    <source>
        <dbReference type="Proteomes" id="UP000024635"/>
    </source>
</evidence>
<accession>A0A016WH66</accession>
<dbReference type="Proteomes" id="UP000024635">
    <property type="component" value="Unassembled WGS sequence"/>
</dbReference>
<proteinExistence type="predicted"/>
<comment type="caution">
    <text evidence="1">The sequence shown here is derived from an EMBL/GenBank/DDBJ whole genome shotgun (WGS) entry which is preliminary data.</text>
</comment>
<name>A0A016WH66_9BILA</name>
<evidence type="ECO:0000313" key="1">
    <source>
        <dbReference type="EMBL" id="EYC38975.1"/>
    </source>
</evidence>
<keyword evidence="2" id="KW-1185">Reference proteome</keyword>
<dbReference type="EMBL" id="JARK01000283">
    <property type="protein sequence ID" value="EYC38975.1"/>
    <property type="molecule type" value="Genomic_DNA"/>
</dbReference>
<reference evidence="2" key="1">
    <citation type="journal article" date="2015" name="Nat. Genet.">
        <title>The genome and transcriptome of the zoonotic hookworm Ancylostoma ceylanicum identify infection-specific gene families.</title>
        <authorList>
            <person name="Schwarz E.M."/>
            <person name="Hu Y."/>
            <person name="Antoshechkin I."/>
            <person name="Miller M.M."/>
            <person name="Sternberg P.W."/>
            <person name="Aroian R.V."/>
        </authorList>
    </citation>
    <scope>NUCLEOTIDE SEQUENCE</scope>
    <source>
        <strain evidence="2">HY135</strain>
    </source>
</reference>
<organism evidence="1 2">
    <name type="scientific">Ancylostoma ceylanicum</name>
    <dbReference type="NCBI Taxonomy" id="53326"/>
    <lineage>
        <taxon>Eukaryota</taxon>
        <taxon>Metazoa</taxon>
        <taxon>Ecdysozoa</taxon>
        <taxon>Nematoda</taxon>
        <taxon>Chromadorea</taxon>
        <taxon>Rhabditida</taxon>
        <taxon>Rhabditina</taxon>
        <taxon>Rhabditomorpha</taxon>
        <taxon>Strongyloidea</taxon>
        <taxon>Ancylostomatidae</taxon>
        <taxon>Ancylostomatinae</taxon>
        <taxon>Ancylostoma</taxon>
    </lineage>
</organism>
<protein>
    <submittedName>
        <fullName evidence="1">Uncharacterized protein</fullName>
    </submittedName>
</protein>